<reference evidence="2 3" key="1">
    <citation type="submission" date="2024-05" db="EMBL/GenBank/DDBJ databases">
        <title>Haplotype-resolved chromosome-level genome assembly of Huyou (Citrus changshanensis).</title>
        <authorList>
            <person name="Miao C."/>
            <person name="Chen W."/>
            <person name="Wu Y."/>
            <person name="Wang L."/>
            <person name="Zhao S."/>
            <person name="Grierson D."/>
            <person name="Xu C."/>
            <person name="Chen K."/>
        </authorList>
    </citation>
    <scope>NUCLEOTIDE SEQUENCE [LARGE SCALE GENOMIC DNA]</scope>
    <source>
        <strain evidence="2">01-14</strain>
        <tissue evidence="2">Leaf</tissue>
    </source>
</reference>
<protein>
    <submittedName>
        <fullName evidence="2">Uncharacterized protein</fullName>
    </submittedName>
</protein>
<organism evidence="2 3">
    <name type="scientific">Citrus x changshan-huyou</name>
    <dbReference type="NCBI Taxonomy" id="2935761"/>
    <lineage>
        <taxon>Eukaryota</taxon>
        <taxon>Viridiplantae</taxon>
        <taxon>Streptophyta</taxon>
        <taxon>Embryophyta</taxon>
        <taxon>Tracheophyta</taxon>
        <taxon>Spermatophyta</taxon>
        <taxon>Magnoliopsida</taxon>
        <taxon>eudicotyledons</taxon>
        <taxon>Gunneridae</taxon>
        <taxon>Pentapetalae</taxon>
        <taxon>rosids</taxon>
        <taxon>malvids</taxon>
        <taxon>Sapindales</taxon>
        <taxon>Rutaceae</taxon>
        <taxon>Aurantioideae</taxon>
        <taxon>Citrus</taxon>
    </lineage>
</organism>
<proteinExistence type="predicted"/>
<dbReference type="Proteomes" id="UP001428341">
    <property type="component" value="Unassembled WGS sequence"/>
</dbReference>
<evidence type="ECO:0000256" key="1">
    <source>
        <dbReference type="SAM" id="MobiDB-lite"/>
    </source>
</evidence>
<keyword evidence="3" id="KW-1185">Reference proteome</keyword>
<evidence type="ECO:0000313" key="3">
    <source>
        <dbReference type="Proteomes" id="UP001428341"/>
    </source>
</evidence>
<sequence length="137" mass="14922">MKAPTRRNAMSSGERWLRSAPSEESGFTFGSFERDGHENMENMVISIGLPVVKASDSQQIDKGKGVVSFNNGLDLAQAADSCREKGIVLKEAKRRWVDIVLDGLGYSEEDVQLMGVDPKSGLAVGPVFQAHRDQSVP</sequence>
<comment type="caution">
    <text evidence="2">The sequence shown here is derived from an EMBL/GenBank/DDBJ whole genome shotgun (WGS) entry which is preliminary data.</text>
</comment>
<dbReference type="AlphaFoldDB" id="A0AAP0LH54"/>
<evidence type="ECO:0000313" key="2">
    <source>
        <dbReference type="EMBL" id="KAK9175193.1"/>
    </source>
</evidence>
<feature type="region of interest" description="Disordered" evidence="1">
    <location>
        <begin position="1"/>
        <end position="34"/>
    </location>
</feature>
<accession>A0AAP0LH54</accession>
<dbReference type="EMBL" id="JBCGBO010000025">
    <property type="protein sequence ID" value="KAK9175193.1"/>
    <property type="molecule type" value="Genomic_DNA"/>
</dbReference>
<name>A0AAP0LH54_9ROSI</name>
<gene>
    <name evidence="2" type="ORF">WN944_027199</name>
</gene>